<evidence type="ECO:0000313" key="5">
    <source>
        <dbReference type="Proteomes" id="UP000078237"/>
    </source>
</evidence>
<dbReference type="VEuPathDB" id="FungiDB:MMYC01_200637"/>
<keyword evidence="2" id="KW-0539">Nucleus</keyword>
<reference evidence="4 5" key="1">
    <citation type="journal article" date="2016" name="Genome Announc.">
        <title>Genome Sequence of Madurella mycetomatis mm55, Isolated from a Human Mycetoma Case in Sudan.</title>
        <authorList>
            <person name="Smit S."/>
            <person name="Derks M.F."/>
            <person name="Bervoets S."/>
            <person name="Fahal A."/>
            <person name="van Leeuwen W."/>
            <person name="van Belkum A."/>
            <person name="van de Sande W.W."/>
        </authorList>
    </citation>
    <scope>NUCLEOTIDE SEQUENCE [LARGE SCALE GENOMIC DNA]</scope>
    <source>
        <strain evidence="5">mm55</strain>
    </source>
</reference>
<dbReference type="PANTHER" id="PTHR31001:SF87">
    <property type="entry name" value="COL-21"/>
    <property type="match status" value="1"/>
</dbReference>
<dbReference type="EMBL" id="LCTW02000006">
    <property type="protein sequence ID" value="KXX82891.1"/>
    <property type="molecule type" value="Genomic_DNA"/>
</dbReference>
<accession>A0A175WH91</accession>
<evidence type="ECO:0000259" key="3">
    <source>
        <dbReference type="Pfam" id="PF04082"/>
    </source>
</evidence>
<dbReference type="OrthoDB" id="5344325at2759"/>
<dbReference type="GO" id="GO:0006351">
    <property type="term" value="P:DNA-templated transcription"/>
    <property type="evidence" value="ECO:0007669"/>
    <property type="project" value="InterPro"/>
</dbReference>
<feature type="domain" description="Xylanolytic transcriptional activator regulatory" evidence="3">
    <location>
        <begin position="97"/>
        <end position="235"/>
    </location>
</feature>
<dbReference type="InterPro" id="IPR050613">
    <property type="entry name" value="Sec_Metabolite_Reg"/>
</dbReference>
<proteinExistence type="predicted"/>
<dbReference type="STRING" id="100816.A0A175WH91"/>
<dbReference type="GO" id="GO:0003677">
    <property type="term" value="F:DNA binding"/>
    <property type="evidence" value="ECO:0007669"/>
    <property type="project" value="InterPro"/>
</dbReference>
<comment type="subcellular location">
    <subcellularLocation>
        <location evidence="1">Nucleus</location>
    </subcellularLocation>
</comment>
<dbReference type="GO" id="GO:0008270">
    <property type="term" value="F:zinc ion binding"/>
    <property type="evidence" value="ECO:0007669"/>
    <property type="project" value="InterPro"/>
</dbReference>
<evidence type="ECO:0000313" key="4">
    <source>
        <dbReference type="EMBL" id="KXX82891.1"/>
    </source>
</evidence>
<dbReference type="AlphaFoldDB" id="A0A175WH91"/>
<evidence type="ECO:0000256" key="2">
    <source>
        <dbReference type="ARBA" id="ARBA00023242"/>
    </source>
</evidence>
<sequence>MKPVAETLTRSQLGLAGTTTSSSGGGNNSSPTLIPEAAEEVHRILKQMPDRKILDFLVQYFVTEVNWIEQLVHTPWLLTKYQRWRVMERVTLVAEVDFSILILRVCSYALHFLPSPGYTLDKIRGMLLSDIRSLCEETADNLEAISTASDGRGSLIRVQHLMMLGLQCQIEGKAKAFWEVLSRAIRVAQDVGIDCEATSSRRATDKVDREMERRTFCNLYIWDSLLSRQLDRAPFLPGTLCPENRPRVDVLRSGGENVLLPPGVDPPDPFTERLLQADLADFWRTNGDAQGAEFDMIAAEERHEKFCREYIGQLPPVFALKDPDESWDKRFPKLPLQRKLLHIAVYDSMASNFRPLLLRQPEPLPPYKSLMLGCQKKRLAAAALRSLEAVTQLHALMGGCHTRLPSIVSSTFEAAVALTYLSTDPLFPGECPKQHIPPPGALGPDPLQAGSCRITLHGCLQAVKGALNRLKMLAEASSMADAGASALIRLLAKVSEVTGRAGADVALDDGPTTVPTTLAAQRGAIPTAVGEPCLIQNPEARSMAAPTATAAAREITRASNAGTGPAAEEVASWITGDMADLRSVNDFMSTSPTLVVGDMTSWPFEASNTYPQEMDYWTTHRADASH</sequence>
<protein>
    <recommendedName>
        <fullName evidence="3">Xylanolytic transcriptional activator regulatory domain-containing protein</fullName>
    </recommendedName>
</protein>
<gene>
    <name evidence="4" type="ORF">MMYC01_200637</name>
</gene>
<dbReference type="GO" id="GO:0005634">
    <property type="term" value="C:nucleus"/>
    <property type="evidence" value="ECO:0007669"/>
    <property type="project" value="UniProtKB-SubCell"/>
</dbReference>
<organism evidence="4 5">
    <name type="scientific">Madurella mycetomatis</name>
    <dbReference type="NCBI Taxonomy" id="100816"/>
    <lineage>
        <taxon>Eukaryota</taxon>
        <taxon>Fungi</taxon>
        <taxon>Dikarya</taxon>
        <taxon>Ascomycota</taxon>
        <taxon>Pezizomycotina</taxon>
        <taxon>Sordariomycetes</taxon>
        <taxon>Sordariomycetidae</taxon>
        <taxon>Sordariales</taxon>
        <taxon>Sordariales incertae sedis</taxon>
        <taxon>Madurella</taxon>
    </lineage>
</organism>
<dbReference type="InterPro" id="IPR007219">
    <property type="entry name" value="XnlR_reg_dom"/>
</dbReference>
<evidence type="ECO:0000256" key="1">
    <source>
        <dbReference type="ARBA" id="ARBA00004123"/>
    </source>
</evidence>
<dbReference type="Proteomes" id="UP000078237">
    <property type="component" value="Unassembled WGS sequence"/>
</dbReference>
<dbReference type="Pfam" id="PF04082">
    <property type="entry name" value="Fungal_trans"/>
    <property type="match status" value="1"/>
</dbReference>
<comment type="caution">
    <text evidence="4">The sequence shown here is derived from an EMBL/GenBank/DDBJ whole genome shotgun (WGS) entry which is preliminary data.</text>
</comment>
<dbReference type="CDD" id="cd12148">
    <property type="entry name" value="fungal_TF_MHR"/>
    <property type="match status" value="1"/>
</dbReference>
<name>A0A175WH91_9PEZI</name>
<dbReference type="PANTHER" id="PTHR31001">
    <property type="entry name" value="UNCHARACTERIZED TRANSCRIPTIONAL REGULATORY PROTEIN"/>
    <property type="match status" value="1"/>
</dbReference>
<keyword evidence="5" id="KW-1185">Reference proteome</keyword>